<name>A0A183E4F4_9BILA</name>
<dbReference type="Proteomes" id="UP000271098">
    <property type="component" value="Unassembled WGS sequence"/>
</dbReference>
<dbReference type="WBParaSite" id="GPUH_0001586701-mRNA-1">
    <property type="protein sequence ID" value="GPUH_0001586701-mRNA-1"/>
    <property type="gene ID" value="GPUH_0001586701"/>
</dbReference>
<gene>
    <name evidence="1" type="ORF">GPUH_LOCUS15845</name>
</gene>
<dbReference type="AlphaFoldDB" id="A0A183E4F4"/>
<proteinExistence type="predicted"/>
<evidence type="ECO:0000313" key="1">
    <source>
        <dbReference type="EMBL" id="VDN26785.1"/>
    </source>
</evidence>
<reference evidence="1 2" key="2">
    <citation type="submission" date="2018-11" db="EMBL/GenBank/DDBJ databases">
        <authorList>
            <consortium name="Pathogen Informatics"/>
        </authorList>
    </citation>
    <scope>NUCLEOTIDE SEQUENCE [LARGE SCALE GENOMIC DNA]</scope>
</reference>
<evidence type="ECO:0000313" key="3">
    <source>
        <dbReference type="WBParaSite" id="GPUH_0001586701-mRNA-1"/>
    </source>
</evidence>
<keyword evidence="2" id="KW-1185">Reference proteome</keyword>
<dbReference type="EMBL" id="UYRT01082991">
    <property type="protein sequence ID" value="VDN26785.1"/>
    <property type="molecule type" value="Genomic_DNA"/>
</dbReference>
<accession>A0A183E4F4</accession>
<organism evidence="3">
    <name type="scientific">Gongylonema pulchrum</name>
    <dbReference type="NCBI Taxonomy" id="637853"/>
    <lineage>
        <taxon>Eukaryota</taxon>
        <taxon>Metazoa</taxon>
        <taxon>Ecdysozoa</taxon>
        <taxon>Nematoda</taxon>
        <taxon>Chromadorea</taxon>
        <taxon>Rhabditida</taxon>
        <taxon>Spirurina</taxon>
        <taxon>Spiruromorpha</taxon>
        <taxon>Spiruroidea</taxon>
        <taxon>Gongylonematidae</taxon>
        <taxon>Gongylonema</taxon>
    </lineage>
</organism>
<evidence type="ECO:0000313" key="2">
    <source>
        <dbReference type="Proteomes" id="UP000271098"/>
    </source>
</evidence>
<reference evidence="3" key="1">
    <citation type="submission" date="2016-06" db="UniProtKB">
        <authorList>
            <consortium name="WormBaseParasite"/>
        </authorList>
    </citation>
    <scope>IDENTIFICATION</scope>
</reference>
<sequence length="217" mass="23036">METISKIRTTQHGKMILVVTDSDSSVMDIICHRYGSGAPLNDLTAQMSHLTLDSGSAAAAFPPQAVAEVSTVSSGTMEAANAAYSPQRPGFLSCERCRENPPHNPASIHNCVGIIVFSSAKVGATLTKLQHFALFGNLTREGTTMSDSHESGALTNPREVAAPNEPISANFCLCQCALAPMFNSANAVYTTPILHPMLAGIALAYPPELLWHRGNID</sequence>
<protein>
    <submittedName>
        <fullName evidence="3">DUF2946 domain-containing protein</fullName>
    </submittedName>
</protein>